<evidence type="ECO:0000313" key="10">
    <source>
        <dbReference type="EMBL" id="WOT05010.1"/>
    </source>
</evidence>
<organism evidence="10 11">
    <name type="scientific">Shewanella youngdeokensis</name>
    <dbReference type="NCBI Taxonomy" id="2999068"/>
    <lineage>
        <taxon>Bacteria</taxon>
        <taxon>Pseudomonadati</taxon>
        <taxon>Pseudomonadota</taxon>
        <taxon>Gammaproteobacteria</taxon>
        <taxon>Alteromonadales</taxon>
        <taxon>Shewanellaceae</taxon>
        <taxon>Shewanella</taxon>
    </lineage>
</organism>
<keyword evidence="2" id="KW-1003">Cell membrane</keyword>
<keyword evidence="4 7" id="KW-1133">Transmembrane helix</keyword>
<evidence type="ECO:0000256" key="3">
    <source>
        <dbReference type="ARBA" id="ARBA00022692"/>
    </source>
</evidence>
<reference evidence="10 11" key="1">
    <citation type="submission" date="2023-10" db="EMBL/GenBank/DDBJ databases">
        <title>Complete genome sequence of Shewanella sp. DAU334.</title>
        <authorList>
            <person name="Lee Y.-S."/>
            <person name="Jeong H.-R."/>
            <person name="Hwang E.-J."/>
            <person name="Choi Y.-L."/>
            <person name="Kim G.-D."/>
        </authorList>
    </citation>
    <scope>NUCLEOTIDE SEQUENCE [LARGE SCALE GENOMIC DNA]</scope>
    <source>
        <strain evidence="10 11">DAU334</strain>
    </source>
</reference>
<gene>
    <name evidence="10" type="ORF">RGE70_17205</name>
</gene>
<feature type="domain" description="MotA/TolQ/ExbB proton channel" evidence="9">
    <location>
        <begin position="295"/>
        <end position="398"/>
    </location>
</feature>
<keyword evidence="6" id="KW-0813">Transport</keyword>
<evidence type="ECO:0000256" key="7">
    <source>
        <dbReference type="SAM" id="Phobius"/>
    </source>
</evidence>
<comment type="subcellular location">
    <subcellularLocation>
        <location evidence="1">Cell membrane</location>
        <topology evidence="1">Multi-pass membrane protein</topology>
    </subcellularLocation>
    <subcellularLocation>
        <location evidence="6">Membrane</location>
        <topology evidence="6">Multi-pass membrane protein</topology>
    </subcellularLocation>
</comment>
<keyword evidence="11" id="KW-1185">Reference proteome</keyword>
<protein>
    <submittedName>
        <fullName evidence="10">MotA/TolQ/ExbB proton channel family protein</fullName>
    </submittedName>
</protein>
<proteinExistence type="inferred from homology"/>
<feature type="transmembrane region" description="Helical" evidence="7">
    <location>
        <begin position="361"/>
        <end position="386"/>
    </location>
</feature>
<comment type="similarity">
    <text evidence="6">Belongs to the exbB/tolQ family.</text>
</comment>
<feature type="signal peptide" evidence="8">
    <location>
        <begin position="1"/>
        <end position="25"/>
    </location>
</feature>
<dbReference type="EMBL" id="CP136522">
    <property type="protein sequence ID" value="WOT05010.1"/>
    <property type="molecule type" value="Genomic_DNA"/>
</dbReference>
<dbReference type="RefSeq" id="WP_375087870.1">
    <property type="nucleotide sequence ID" value="NZ_CP136522.1"/>
</dbReference>
<feature type="chain" id="PRO_5046999388" evidence="8">
    <location>
        <begin position="26"/>
        <end position="423"/>
    </location>
</feature>
<evidence type="ECO:0000256" key="5">
    <source>
        <dbReference type="ARBA" id="ARBA00023136"/>
    </source>
</evidence>
<dbReference type="PANTHER" id="PTHR30625">
    <property type="entry name" value="PROTEIN TOLQ"/>
    <property type="match status" value="1"/>
</dbReference>
<dbReference type="InterPro" id="IPR002898">
    <property type="entry name" value="MotA_ExbB_proton_chnl"/>
</dbReference>
<keyword evidence="6" id="KW-0653">Protein transport</keyword>
<keyword evidence="3 7" id="KW-0812">Transmembrane</keyword>
<evidence type="ECO:0000256" key="2">
    <source>
        <dbReference type="ARBA" id="ARBA00022475"/>
    </source>
</evidence>
<dbReference type="Pfam" id="PF01618">
    <property type="entry name" value="MotA_ExbB"/>
    <property type="match status" value="1"/>
</dbReference>
<feature type="transmembrane region" description="Helical" evidence="7">
    <location>
        <begin position="233"/>
        <end position="253"/>
    </location>
</feature>
<accession>A0ABZ0JXI1</accession>
<evidence type="ECO:0000259" key="9">
    <source>
        <dbReference type="Pfam" id="PF01618"/>
    </source>
</evidence>
<name>A0ABZ0JXI1_9GAMM</name>
<evidence type="ECO:0000313" key="11">
    <source>
        <dbReference type="Proteomes" id="UP001529491"/>
    </source>
</evidence>
<sequence length="423" mass="46646">MNNCFTRLIALIGAALMVLPLVTHAKPSIAQVSAEFEQRLADAQARHQQVSADLLKQRQPQLQKLQTLEGELVALRQQLAGHTRGKDEQFVSLKSLQQRLSQWQQQTRYIDNLRERYLGSGVDINDPQQFSHRLQALGLAVRPAWTATEVVGIDGRMVTGKQLTLGPLSWFLSPLEQGYIADPITSPAELVMPSPQLLSNPLAMPVDISQDKAIRIAAKQAGWLAKLERGGMWVYPILTLGAFALLVALYKLLALTRMTKLQPQLAQRALDGEQPVSGGWQQQLFELANSHRHWPHEALADKLHHQLLQWKSILDSKMVVLAATAAVAPLLGLLGTVSGMIHTFEMMNLFGNQDQNMLAGGISEALVTTELGLIVAVPTLLLHAYINRRHQAYLAQLEADTVLLAELSAVNSAINSKPNKEAE</sequence>
<keyword evidence="8" id="KW-0732">Signal</keyword>
<dbReference type="Proteomes" id="UP001529491">
    <property type="component" value="Chromosome"/>
</dbReference>
<evidence type="ECO:0000256" key="1">
    <source>
        <dbReference type="ARBA" id="ARBA00004651"/>
    </source>
</evidence>
<dbReference type="InterPro" id="IPR050790">
    <property type="entry name" value="ExbB/TolQ_transport"/>
</dbReference>
<evidence type="ECO:0000256" key="6">
    <source>
        <dbReference type="RuleBase" id="RU004057"/>
    </source>
</evidence>
<evidence type="ECO:0000256" key="4">
    <source>
        <dbReference type="ARBA" id="ARBA00022989"/>
    </source>
</evidence>
<keyword evidence="5 7" id="KW-0472">Membrane</keyword>
<evidence type="ECO:0000256" key="8">
    <source>
        <dbReference type="SAM" id="SignalP"/>
    </source>
</evidence>
<feature type="transmembrane region" description="Helical" evidence="7">
    <location>
        <begin position="318"/>
        <end position="341"/>
    </location>
</feature>
<dbReference type="PANTHER" id="PTHR30625:SF11">
    <property type="entry name" value="MOTA_TOLQ_EXBB PROTON CHANNEL DOMAIN-CONTAINING PROTEIN"/>
    <property type="match status" value="1"/>
</dbReference>